<name>C5CUY1_VARPS</name>
<dbReference type="Gene3D" id="3.40.50.1010">
    <property type="entry name" value="5'-nuclease"/>
    <property type="match status" value="1"/>
</dbReference>
<dbReference type="eggNOG" id="COG1848">
    <property type="taxonomic scope" value="Bacteria"/>
</dbReference>
<dbReference type="SUPFAM" id="SSF88723">
    <property type="entry name" value="PIN domain-like"/>
    <property type="match status" value="1"/>
</dbReference>
<dbReference type="EMBL" id="CP001635">
    <property type="protein sequence ID" value="ACS20417.1"/>
    <property type="molecule type" value="Genomic_DNA"/>
</dbReference>
<feature type="domain" description="PIN" evidence="1">
    <location>
        <begin position="3"/>
        <end position="140"/>
    </location>
</feature>
<dbReference type="KEGG" id="vap:Vapar_3803"/>
<dbReference type="STRING" id="543728.Vapar_3803"/>
<proteinExistence type="predicted"/>
<dbReference type="AlphaFoldDB" id="C5CUY1"/>
<dbReference type="InterPro" id="IPR029060">
    <property type="entry name" value="PIN-like_dom_sf"/>
</dbReference>
<evidence type="ECO:0000259" key="1">
    <source>
        <dbReference type="Pfam" id="PF01850"/>
    </source>
</evidence>
<dbReference type="Pfam" id="PF01850">
    <property type="entry name" value="PIN"/>
    <property type="match status" value="1"/>
</dbReference>
<sequence length="200" mass="21759">MRVLIDTNALINLLDPRTPKNLADRMKGLLEDIDQTNGKLIIPAQVVGEYISGAGPAGQAILKGLLKNRRIEVGDFDHVAATECALMEKVAHATGNKRAPLARDAIWQKVKVDRQIVAIAKVHKVDLIVSSDGDIPKLAEAVHIRCVAVKDLPLPEWAKQVCIEEVLTVPVRAVEIREQAPRRMNLARATPPVADEGEAG</sequence>
<accession>C5CUY1</accession>
<dbReference type="OrthoDB" id="6687089at2"/>
<reference evidence="2" key="1">
    <citation type="submission" date="2009-06" db="EMBL/GenBank/DDBJ databases">
        <title>Complete sequence of chromosome 1 of Variovorax paradoxus S110.</title>
        <authorList>
            <consortium name="US DOE Joint Genome Institute"/>
            <person name="Lucas S."/>
            <person name="Copeland A."/>
            <person name="Lapidus A."/>
            <person name="Glavina del Rio T."/>
            <person name="Tice H."/>
            <person name="Bruce D."/>
            <person name="Goodwin L."/>
            <person name="Pitluck S."/>
            <person name="Chertkov O."/>
            <person name="Brettin T."/>
            <person name="Detter J.C."/>
            <person name="Han C."/>
            <person name="Larimer F."/>
            <person name="Land M."/>
            <person name="Hauser L."/>
            <person name="Kyrpides N."/>
            <person name="Ovchinnikova G."/>
            <person name="Orwin P."/>
            <person name="Leadbetter J.R."/>
            <person name="Spain J.C."/>
            <person name="Han J.I."/>
        </authorList>
    </citation>
    <scope>NUCLEOTIDE SEQUENCE</scope>
    <source>
        <strain evidence="2">S110</strain>
    </source>
</reference>
<dbReference type="InterPro" id="IPR002716">
    <property type="entry name" value="PIN_dom"/>
</dbReference>
<dbReference type="HOGENOM" id="CLU_127020_0_0_4"/>
<gene>
    <name evidence="2" type="ordered locus">Vapar_3803</name>
</gene>
<evidence type="ECO:0000313" key="2">
    <source>
        <dbReference type="EMBL" id="ACS20417.1"/>
    </source>
</evidence>
<protein>
    <submittedName>
        <fullName evidence="2">PilT protein domain protein</fullName>
    </submittedName>
</protein>
<dbReference type="CDD" id="cd09854">
    <property type="entry name" value="PIN_VapC-like"/>
    <property type="match status" value="1"/>
</dbReference>
<organism evidence="2">
    <name type="scientific">Variovorax paradoxus (strain S110)</name>
    <dbReference type="NCBI Taxonomy" id="543728"/>
    <lineage>
        <taxon>Bacteria</taxon>
        <taxon>Pseudomonadati</taxon>
        <taxon>Pseudomonadota</taxon>
        <taxon>Betaproteobacteria</taxon>
        <taxon>Burkholderiales</taxon>
        <taxon>Comamonadaceae</taxon>
        <taxon>Variovorax</taxon>
    </lineage>
</organism>